<organism evidence="1 2">
    <name type="scientific">Leucogyrophana mollusca</name>
    <dbReference type="NCBI Taxonomy" id="85980"/>
    <lineage>
        <taxon>Eukaryota</taxon>
        <taxon>Fungi</taxon>
        <taxon>Dikarya</taxon>
        <taxon>Basidiomycota</taxon>
        <taxon>Agaricomycotina</taxon>
        <taxon>Agaricomycetes</taxon>
        <taxon>Agaricomycetidae</taxon>
        <taxon>Boletales</taxon>
        <taxon>Boletales incertae sedis</taxon>
        <taxon>Leucogyrophana</taxon>
    </lineage>
</organism>
<gene>
    <name evidence="1" type="ORF">BV22DRAFT_1037255</name>
</gene>
<evidence type="ECO:0000313" key="2">
    <source>
        <dbReference type="Proteomes" id="UP000790709"/>
    </source>
</evidence>
<evidence type="ECO:0000313" key="1">
    <source>
        <dbReference type="EMBL" id="KAH7922651.1"/>
    </source>
</evidence>
<name>A0ACB8BBU6_9AGAM</name>
<accession>A0ACB8BBU6</accession>
<sequence>MATYSAFFSSGLLAPYRPSIDIDTSAPCDRDLSVTPTPSTSTSNTHLSIPRPHVRKRRSSINIAASPIALIKSPTRNAASALQRTGLMSPTRSRAGSVNEACDGNSLFGRMRSGSLNIRSRRTVRKTNPTAPPPTAPLPALPPPSPSAKYTAGTLAPPPTIVIPAPRRPLALRGYSADNAFFSTDNAFHSTDNALFASTLLSPDFATTKHVIPPRTLASSPAIPEYLDEEMKEN</sequence>
<protein>
    <submittedName>
        <fullName evidence="1">Uncharacterized protein</fullName>
    </submittedName>
</protein>
<dbReference type="Proteomes" id="UP000790709">
    <property type="component" value="Unassembled WGS sequence"/>
</dbReference>
<keyword evidence="2" id="KW-1185">Reference proteome</keyword>
<reference evidence="1" key="1">
    <citation type="journal article" date="2021" name="New Phytol.">
        <title>Evolutionary innovations through gain and loss of genes in the ectomycorrhizal Boletales.</title>
        <authorList>
            <person name="Wu G."/>
            <person name="Miyauchi S."/>
            <person name="Morin E."/>
            <person name="Kuo A."/>
            <person name="Drula E."/>
            <person name="Varga T."/>
            <person name="Kohler A."/>
            <person name="Feng B."/>
            <person name="Cao Y."/>
            <person name="Lipzen A."/>
            <person name="Daum C."/>
            <person name="Hundley H."/>
            <person name="Pangilinan J."/>
            <person name="Johnson J."/>
            <person name="Barry K."/>
            <person name="LaButti K."/>
            <person name="Ng V."/>
            <person name="Ahrendt S."/>
            <person name="Min B."/>
            <person name="Choi I.G."/>
            <person name="Park H."/>
            <person name="Plett J.M."/>
            <person name="Magnuson J."/>
            <person name="Spatafora J.W."/>
            <person name="Nagy L.G."/>
            <person name="Henrissat B."/>
            <person name="Grigoriev I.V."/>
            <person name="Yang Z.L."/>
            <person name="Xu J."/>
            <person name="Martin F.M."/>
        </authorList>
    </citation>
    <scope>NUCLEOTIDE SEQUENCE</scope>
    <source>
        <strain evidence="1">KUC20120723A-06</strain>
    </source>
</reference>
<comment type="caution">
    <text evidence="1">The sequence shown here is derived from an EMBL/GenBank/DDBJ whole genome shotgun (WGS) entry which is preliminary data.</text>
</comment>
<dbReference type="EMBL" id="MU266477">
    <property type="protein sequence ID" value="KAH7922651.1"/>
    <property type="molecule type" value="Genomic_DNA"/>
</dbReference>
<proteinExistence type="predicted"/>